<reference evidence="1 2" key="2">
    <citation type="journal article" date="2022" name="Mol. Ecol. Resour.">
        <title>The genomes of chicory, endive, great burdock and yacon provide insights into Asteraceae paleo-polyploidization history and plant inulin production.</title>
        <authorList>
            <person name="Fan W."/>
            <person name="Wang S."/>
            <person name="Wang H."/>
            <person name="Wang A."/>
            <person name="Jiang F."/>
            <person name="Liu H."/>
            <person name="Zhao H."/>
            <person name="Xu D."/>
            <person name="Zhang Y."/>
        </authorList>
    </citation>
    <scope>NUCLEOTIDE SEQUENCE [LARGE SCALE GENOMIC DNA]</scope>
    <source>
        <strain evidence="2">cv. Yunnan</strain>
        <tissue evidence="1">Leaves</tissue>
    </source>
</reference>
<gene>
    <name evidence="1" type="ORF">L1987_78585</name>
</gene>
<name>A0ACB8ZC50_9ASTR</name>
<evidence type="ECO:0000313" key="1">
    <source>
        <dbReference type="EMBL" id="KAI3695587.1"/>
    </source>
</evidence>
<dbReference type="EMBL" id="CM042043">
    <property type="protein sequence ID" value="KAI3695587.1"/>
    <property type="molecule type" value="Genomic_DNA"/>
</dbReference>
<comment type="caution">
    <text evidence="1">The sequence shown here is derived from an EMBL/GenBank/DDBJ whole genome shotgun (WGS) entry which is preliminary data.</text>
</comment>
<keyword evidence="2" id="KW-1185">Reference proteome</keyword>
<organism evidence="1 2">
    <name type="scientific">Smallanthus sonchifolius</name>
    <dbReference type="NCBI Taxonomy" id="185202"/>
    <lineage>
        <taxon>Eukaryota</taxon>
        <taxon>Viridiplantae</taxon>
        <taxon>Streptophyta</taxon>
        <taxon>Embryophyta</taxon>
        <taxon>Tracheophyta</taxon>
        <taxon>Spermatophyta</taxon>
        <taxon>Magnoliopsida</taxon>
        <taxon>eudicotyledons</taxon>
        <taxon>Gunneridae</taxon>
        <taxon>Pentapetalae</taxon>
        <taxon>asterids</taxon>
        <taxon>campanulids</taxon>
        <taxon>Asterales</taxon>
        <taxon>Asteraceae</taxon>
        <taxon>Asteroideae</taxon>
        <taxon>Heliantheae alliance</taxon>
        <taxon>Millerieae</taxon>
        <taxon>Smallanthus</taxon>
    </lineage>
</organism>
<accession>A0ACB8ZC50</accession>
<reference evidence="2" key="1">
    <citation type="journal article" date="2022" name="Mol. Ecol. Resour.">
        <title>The genomes of chicory, endive, great burdock and yacon provide insights into Asteraceae palaeo-polyploidization history and plant inulin production.</title>
        <authorList>
            <person name="Fan W."/>
            <person name="Wang S."/>
            <person name="Wang H."/>
            <person name="Wang A."/>
            <person name="Jiang F."/>
            <person name="Liu H."/>
            <person name="Zhao H."/>
            <person name="Xu D."/>
            <person name="Zhang Y."/>
        </authorList>
    </citation>
    <scope>NUCLEOTIDE SEQUENCE [LARGE SCALE GENOMIC DNA]</scope>
    <source>
        <strain evidence="2">cv. Yunnan</strain>
    </source>
</reference>
<dbReference type="Proteomes" id="UP001056120">
    <property type="component" value="Linkage Group LG26"/>
</dbReference>
<proteinExistence type="predicted"/>
<sequence>MLPPPRKFHLSLLHFLHTTTWAPPYKPSTICPSSKPAYPNLCSTTYLPVSPPSAGGDLPVLRLIYPSPYPSLSSYLPLHFNLKK</sequence>
<protein>
    <submittedName>
        <fullName evidence="1">Uncharacterized protein</fullName>
    </submittedName>
</protein>
<evidence type="ECO:0000313" key="2">
    <source>
        <dbReference type="Proteomes" id="UP001056120"/>
    </source>
</evidence>